<feature type="transmembrane region" description="Helical" evidence="1">
    <location>
        <begin position="167"/>
        <end position="190"/>
    </location>
</feature>
<reference evidence="2 3" key="1">
    <citation type="submission" date="2019-09" db="EMBL/GenBank/DDBJ databases">
        <title>Draft genome sequences of 48 bacterial type strains from the CCUG.</title>
        <authorList>
            <person name="Tunovic T."/>
            <person name="Pineiro-Iglesias B."/>
            <person name="Unosson C."/>
            <person name="Inganas E."/>
            <person name="Ohlen M."/>
            <person name="Cardew S."/>
            <person name="Jensie-Markopoulos S."/>
            <person name="Salva-Serra F."/>
            <person name="Jaen-Luchoro D."/>
            <person name="Karlsson R."/>
            <person name="Svensson-Stadler L."/>
            <person name="Chun J."/>
            <person name="Moore E."/>
        </authorList>
    </citation>
    <scope>NUCLEOTIDE SEQUENCE [LARGE SCALE GENOMIC DNA]</scope>
    <source>
        <strain evidence="2 3">CCUG 30977</strain>
    </source>
</reference>
<sequence length="419" mass="44874">MTDTSLIQWVGAGLFAVALLHTFSTKFFEKLAHRQPEHAGIWHLLGEVEVVFGFWAMVLLVFMFATQGKQAAVHYLDGRNFTEPMFVFAIMVMAGTRPILQLAARLVHLVAMLLPVPRSAAIFFVTLSLVPLLGSFITEPAAMTLAALLLRNGIYAAPVSEKLKYGALGVLFVNVSIGGTLTNFAAPPVLMVAEAWNWNLAFMIEHIGDRAALAVVVNAAVLTLLFRRELATVSGKASALGEMVPWPVMVVHVAFLAGVAAFSHHPPVFMGLFLFFLGFTHAYERYQNPLLLREALMVAFFLAGLVVLGGLQSWWLQPLLMSMDANAVYFGATALTAVTDNAALTYLGSLVPGLSQEFKIALVTGAVTGGGLTLIANAPNPAGAAVLKGSFSQQAIQPLALLLAATPPTLVAIAAFRLF</sequence>
<dbReference type="AlphaFoldDB" id="A0A643FI07"/>
<feature type="transmembrane region" description="Helical" evidence="1">
    <location>
        <begin position="295"/>
        <end position="315"/>
    </location>
</feature>
<feature type="transmembrane region" description="Helical" evidence="1">
    <location>
        <begin position="44"/>
        <end position="65"/>
    </location>
</feature>
<keyword evidence="1" id="KW-0472">Membrane</keyword>
<gene>
    <name evidence="2" type="ORF">F7Q92_00255</name>
</gene>
<evidence type="ECO:0000313" key="2">
    <source>
        <dbReference type="EMBL" id="KAB0585366.1"/>
    </source>
</evidence>
<keyword evidence="1" id="KW-1133">Transmembrane helix</keyword>
<keyword evidence="1" id="KW-0812">Transmembrane</keyword>
<dbReference type="EMBL" id="VZPB01000001">
    <property type="protein sequence ID" value="KAB0585366.1"/>
    <property type="molecule type" value="Genomic_DNA"/>
</dbReference>
<name>A0A643FI07_IDEDE</name>
<proteinExistence type="predicted"/>
<evidence type="ECO:0000256" key="1">
    <source>
        <dbReference type="SAM" id="Phobius"/>
    </source>
</evidence>
<feature type="transmembrane region" description="Helical" evidence="1">
    <location>
        <begin position="267"/>
        <end position="283"/>
    </location>
</feature>
<evidence type="ECO:0000313" key="3">
    <source>
        <dbReference type="Proteomes" id="UP000430120"/>
    </source>
</evidence>
<comment type="caution">
    <text evidence="2">The sequence shown here is derived from an EMBL/GenBank/DDBJ whole genome shotgun (WGS) entry which is preliminary data.</text>
</comment>
<keyword evidence="3" id="KW-1185">Reference proteome</keyword>
<organism evidence="2 3">
    <name type="scientific">Ideonella dechloratans</name>
    <dbReference type="NCBI Taxonomy" id="36863"/>
    <lineage>
        <taxon>Bacteria</taxon>
        <taxon>Pseudomonadati</taxon>
        <taxon>Pseudomonadota</taxon>
        <taxon>Betaproteobacteria</taxon>
        <taxon>Burkholderiales</taxon>
        <taxon>Sphaerotilaceae</taxon>
        <taxon>Ideonella</taxon>
    </lineage>
</organism>
<feature type="transmembrane region" description="Helical" evidence="1">
    <location>
        <begin position="85"/>
        <end position="107"/>
    </location>
</feature>
<dbReference type="RefSeq" id="WP_151121940.1">
    <property type="nucleotide sequence ID" value="NZ_CP088081.1"/>
</dbReference>
<evidence type="ECO:0008006" key="4">
    <source>
        <dbReference type="Google" id="ProtNLM"/>
    </source>
</evidence>
<dbReference type="OrthoDB" id="248356at2"/>
<feature type="transmembrane region" description="Helical" evidence="1">
    <location>
        <begin position="239"/>
        <end position="261"/>
    </location>
</feature>
<protein>
    <recommendedName>
        <fullName evidence="4">Na+/H+ antiporter</fullName>
    </recommendedName>
</protein>
<dbReference type="Pfam" id="PF07399">
    <property type="entry name" value="Na_H_antiport_3"/>
    <property type="match status" value="1"/>
</dbReference>
<accession>A0A643FI07</accession>
<feature type="transmembrane region" description="Helical" evidence="1">
    <location>
        <begin position="6"/>
        <end position="23"/>
    </location>
</feature>
<feature type="transmembrane region" description="Helical" evidence="1">
    <location>
        <begin position="360"/>
        <end position="379"/>
    </location>
</feature>
<feature type="transmembrane region" description="Helical" evidence="1">
    <location>
        <begin position="327"/>
        <end position="348"/>
    </location>
</feature>
<dbReference type="InterPro" id="IPR009978">
    <property type="entry name" value="Na_H_antiport_3"/>
</dbReference>
<feature type="transmembrane region" description="Helical" evidence="1">
    <location>
        <begin position="210"/>
        <end position="227"/>
    </location>
</feature>
<dbReference type="Proteomes" id="UP000430120">
    <property type="component" value="Unassembled WGS sequence"/>
</dbReference>
<feature type="transmembrane region" description="Helical" evidence="1">
    <location>
        <begin position="399"/>
        <end position="418"/>
    </location>
</feature>